<sequence length="154" mass="17901">MMKRKMQSKNNKEISFTSQVRVRFVETDPLGIVWHGNYIQYFEDGREAFGRHHGISYLDQKKFGYATPIVKSSTEHKLPLRYGDIATIKTIYVDSPAAKMIFRYEIYNQNHKLVCTGETVQVFVEDIGNGDLSLTIPSFFIKWKQKEGLIELDE</sequence>
<dbReference type="PANTHER" id="PTHR31793:SF27">
    <property type="entry name" value="NOVEL THIOESTERASE SUPERFAMILY DOMAIN AND SAPOSIN A-TYPE DOMAIN CONTAINING PROTEIN (0610012H03RIK)"/>
    <property type="match status" value="1"/>
</dbReference>
<gene>
    <name evidence="3" type="ORF">ATO12_16905</name>
</gene>
<accession>A0A023BUD6</accession>
<keyword evidence="2" id="KW-0378">Hydrolase</keyword>
<evidence type="ECO:0000256" key="1">
    <source>
        <dbReference type="ARBA" id="ARBA00005953"/>
    </source>
</evidence>
<evidence type="ECO:0000313" key="3">
    <source>
        <dbReference type="EMBL" id="EZH73616.1"/>
    </source>
</evidence>
<dbReference type="EMBL" id="AQRA01000005">
    <property type="protein sequence ID" value="EZH73616.1"/>
    <property type="molecule type" value="Genomic_DNA"/>
</dbReference>
<dbReference type="InterPro" id="IPR050563">
    <property type="entry name" value="4-hydroxybenzoyl-CoA_TE"/>
</dbReference>
<dbReference type="GO" id="GO:0047617">
    <property type="term" value="F:fatty acyl-CoA hydrolase activity"/>
    <property type="evidence" value="ECO:0007669"/>
    <property type="project" value="TreeGrafter"/>
</dbReference>
<name>A0A023BUD6_9FLAO</name>
<dbReference type="PANTHER" id="PTHR31793">
    <property type="entry name" value="4-HYDROXYBENZOYL-COA THIOESTERASE FAMILY MEMBER"/>
    <property type="match status" value="1"/>
</dbReference>
<evidence type="ECO:0000256" key="2">
    <source>
        <dbReference type="ARBA" id="ARBA00022801"/>
    </source>
</evidence>
<protein>
    <submittedName>
        <fullName evidence="3">4-hydroxybenzoyl-CoA thioesterase</fullName>
    </submittedName>
</protein>
<dbReference type="InterPro" id="IPR006684">
    <property type="entry name" value="YbgC/YbaW"/>
</dbReference>
<comment type="caution">
    <text evidence="3">The sequence shown here is derived from an EMBL/GenBank/DDBJ whole genome shotgun (WGS) entry which is preliminary data.</text>
</comment>
<dbReference type="Gene3D" id="3.10.129.10">
    <property type="entry name" value="Hotdog Thioesterase"/>
    <property type="match status" value="1"/>
</dbReference>
<dbReference type="InterPro" id="IPR008272">
    <property type="entry name" value="HB-CoA_thioesterase_AS"/>
</dbReference>
<dbReference type="Proteomes" id="UP000023541">
    <property type="component" value="Unassembled WGS sequence"/>
</dbReference>
<keyword evidence="4" id="KW-1185">Reference proteome</keyword>
<dbReference type="SUPFAM" id="SSF54637">
    <property type="entry name" value="Thioesterase/thiol ester dehydrase-isomerase"/>
    <property type="match status" value="1"/>
</dbReference>
<evidence type="ECO:0000313" key="4">
    <source>
        <dbReference type="Proteomes" id="UP000023541"/>
    </source>
</evidence>
<dbReference type="CDD" id="cd00586">
    <property type="entry name" value="4HBT"/>
    <property type="match status" value="1"/>
</dbReference>
<comment type="similarity">
    <text evidence="1">Belongs to the 4-hydroxybenzoyl-CoA thioesterase family.</text>
</comment>
<organism evidence="3 4">
    <name type="scientific">Aquimarina atlantica</name>
    <dbReference type="NCBI Taxonomy" id="1317122"/>
    <lineage>
        <taxon>Bacteria</taxon>
        <taxon>Pseudomonadati</taxon>
        <taxon>Bacteroidota</taxon>
        <taxon>Flavobacteriia</taxon>
        <taxon>Flavobacteriales</taxon>
        <taxon>Flavobacteriaceae</taxon>
        <taxon>Aquimarina</taxon>
    </lineage>
</organism>
<dbReference type="eggNOG" id="COG0824">
    <property type="taxonomic scope" value="Bacteria"/>
</dbReference>
<dbReference type="AlphaFoldDB" id="A0A023BUD6"/>
<dbReference type="STRING" id="1317122.ATO12_16905"/>
<dbReference type="InterPro" id="IPR029069">
    <property type="entry name" value="HotDog_dom_sf"/>
</dbReference>
<proteinExistence type="inferred from homology"/>
<reference evidence="3 4" key="1">
    <citation type="submission" date="2014-04" db="EMBL/GenBank/DDBJ databases">
        <title>Aquimarina sp. 22II-S11-z7 Genome Sequencing.</title>
        <authorList>
            <person name="Lai Q."/>
        </authorList>
    </citation>
    <scope>NUCLEOTIDE SEQUENCE [LARGE SCALE GENOMIC DNA]</scope>
    <source>
        <strain evidence="3 4">22II-S11-z7</strain>
    </source>
</reference>
<dbReference type="Pfam" id="PF13279">
    <property type="entry name" value="4HBT_2"/>
    <property type="match status" value="1"/>
</dbReference>
<dbReference type="NCBIfam" id="TIGR00051">
    <property type="entry name" value="YbgC/FadM family acyl-CoA thioesterase"/>
    <property type="match status" value="1"/>
</dbReference>
<dbReference type="PROSITE" id="PS01328">
    <property type="entry name" value="4HBCOA_THIOESTERASE"/>
    <property type="match status" value="1"/>
</dbReference>